<feature type="region of interest" description="Disordered" evidence="1">
    <location>
        <begin position="260"/>
        <end position="305"/>
    </location>
</feature>
<comment type="caution">
    <text evidence="2">The sequence shown here is derived from an EMBL/GenBank/DDBJ whole genome shotgun (WGS) entry which is preliminary data.</text>
</comment>
<dbReference type="Pfam" id="PF04801">
    <property type="entry name" value="RPC5"/>
    <property type="match status" value="2"/>
</dbReference>
<keyword evidence="2" id="KW-0240">DNA-directed RNA polymerase</keyword>
<dbReference type="GO" id="GO:0005666">
    <property type="term" value="C:RNA polymerase III complex"/>
    <property type="evidence" value="ECO:0007669"/>
    <property type="project" value="TreeGrafter"/>
</dbReference>
<feature type="compositionally biased region" description="Basic and acidic residues" evidence="1">
    <location>
        <begin position="841"/>
        <end position="895"/>
    </location>
</feature>
<keyword evidence="3" id="KW-1185">Reference proteome</keyword>
<dbReference type="AlphaFoldDB" id="A0A6A1VRF0"/>
<keyword evidence="2" id="KW-0804">Transcription</keyword>
<feature type="region of interest" description="Disordered" evidence="1">
    <location>
        <begin position="1"/>
        <end position="82"/>
    </location>
</feature>
<feature type="compositionally biased region" description="Basic and acidic residues" evidence="1">
    <location>
        <begin position="276"/>
        <end position="285"/>
    </location>
</feature>
<dbReference type="EMBL" id="RXIC02000023">
    <property type="protein sequence ID" value="KAB1214596.1"/>
    <property type="molecule type" value="Genomic_DNA"/>
</dbReference>
<dbReference type="PANTHER" id="PTHR12069">
    <property type="entry name" value="DNA-DIRECTED RNA POLYMERASES III 80 KDA POLYPEPTIDE RNA POLYMERASE III SUBUNIT 5"/>
    <property type="match status" value="1"/>
</dbReference>
<proteinExistence type="predicted"/>
<evidence type="ECO:0000313" key="3">
    <source>
        <dbReference type="Proteomes" id="UP000516437"/>
    </source>
</evidence>
<evidence type="ECO:0000256" key="1">
    <source>
        <dbReference type="SAM" id="MobiDB-lite"/>
    </source>
</evidence>
<dbReference type="InterPro" id="IPR006886">
    <property type="entry name" value="RNA_pol_III_Rpc5"/>
</dbReference>
<dbReference type="PANTHER" id="PTHR12069:SF0">
    <property type="entry name" value="DNA-DIRECTED RNA POLYMERASE III SUBUNIT RPC5"/>
    <property type="match status" value="1"/>
</dbReference>
<accession>A0A6A1VRF0</accession>
<organism evidence="2 3">
    <name type="scientific">Morella rubra</name>
    <name type="common">Chinese bayberry</name>
    <dbReference type="NCBI Taxonomy" id="262757"/>
    <lineage>
        <taxon>Eukaryota</taxon>
        <taxon>Viridiplantae</taxon>
        <taxon>Streptophyta</taxon>
        <taxon>Embryophyta</taxon>
        <taxon>Tracheophyta</taxon>
        <taxon>Spermatophyta</taxon>
        <taxon>Magnoliopsida</taxon>
        <taxon>eudicotyledons</taxon>
        <taxon>Gunneridae</taxon>
        <taxon>Pentapetalae</taxon>
        <taxon>rosids</taxon>
        <taxon>fabids</taxon>
        <taxon>Fagales</taxon>
        <taxon>Myricaceae</taxon>
        <taxon>Morella</taxon>
    </lineage>
</organism>
<name>A0A6A1VRF0_9ROSI</name>
<dbReference type="OrthoDB" id="340681at2759"/>
<dbReference type="Proteomes" id="UP000516437">
    <property type="component" value="Chromosome 5"/>
</dbReference>
<protein>
    <submittedName>
        <fullName evidence="2">DNA-directed RNA polymerase III subunit RPC5</fullName>
    </submittedName>
</protein>
<sequence length="923" mass="104428">MDLDDFDVPSQVPSRPQRFAPRSKPNQKPKSESVSKPEPQDSIPKAEPQELDAALRNVKADEEAMAAKVEASSASNGDVKMDVETNTEAKNEAKEDDSADEDVVVREIDVFFNAPMDDDTKLYVLQYPLRPSWRPYELDDRCEEVRVKPMSAQVEVDLAIDVDSKNYDQDSESRLRMTKQTLSSSWKVPHTIGHAIGVLTGNKIWWSILEGLVQIPLNSKICITSKGSFQRSISPLKALSTCFQQIGPVVQLRPSLEHLRSGGSKRKNNVTGDTEVTVKLEESAEGKSVGPSKKQNKRMEPATEKRIDDEEPWIPLMYHGAKSELSARYLQRMAAQKSSPIQFTMNPYDYIDSLCPVVSDNSIKPKRPSRRSLLSLPLEERIKKLLCEGPPVQRFSYLKHFAPDCSDEECLEALQKYALLVQGLWAPKSPLLIPNDGQSSLARDYLLLLFSKSLMIREEDIPTNLKRTVKVFLDAFAVERSSSKFRFKEPADASFIKCYPGIVDAQNEVWNRIRENLDKYVRGDKSGPRERIAISKPPIGSTPRKTVNSDRSLIKNASGESNWRKTISEETREALLKALPKVFQTHKNSIQQISAYYNLGSFQLICERLRTLAISQSTLPKADPRMAVAAAYGVDAPPEELQEIINQVAMNIHGLYVLKSSPEHPEYDPLRRVVIDLLRAKPRDAMLKKADVFQAAKMVLKRDITNNEYSKRQHDAWKEFDFASGCGNDHAIPKGPIHLHDGDAFGATKLTLHGWDVTYMIMLLMMIVRGFKNLARGCTFKFDTRGYEEKQAIRYEDAQACATCAFQVLVLSYEIYDDTGLLYLFWLYTEVRSARLPEKIGEHGSRDYERESSKSREKDRDKGRDKDRDRDRDRERDRGSDRERSKDRDRERIGKGTEIGTGTVTIEIAIGIGIAVKEGNGQG</sequence>
<gene>
    <name evidence="2" type="ORF">CJ030_MR5G017612</name>
</gene>
<feature type="compositionally biased region" description="Basic and acidic residues" evidence="1">
    <location>
        <begin position="29"/>
        <end position="39"/>
    </location>
</feature>
<evidence type="ECO:0000313" key="2">
    <source>
        <dbReference type="EMBL" id="KAB1214596.1"/>
    </source>
</evidence>
<reference evidence="2 3" key="1">
    <citation type="journal article" date="2019" name="Plant Biotechnol. J.">
        <title>The red bayberry genome and genetic basis of sex determination.</title>
        <authorList>
            <person name="Jia H.M."/>
            <person name="Jia H.J."/>
            <person name="Cai Q.L."/>
            <person name="Wang Y."/>
            <person name="Zhao H.B."/>
            <person name="Yang W.F."/>
            <person name="Wang G.Y."/>
            <person name="Li Y.H."/>
            <person name="Zhan D.L."/>
            <person name="Shen Y.T."/>
            <person name="Niu Q.F."/>
            <person name="Chang L."/>
            <person name="Qiu J."/>
            <person name="Zhao L."/>
            <person name="Xie H.B."/>
            <person name="Fu W.Y."/>
            <person name="Jin J."/>
            <person name="Li X.W."/>
            <person name="Jiao Y."/>
            <person name="Zhou C.C."/>
            <person name="Tu T."/>
            <person name="Chai C.Y."/>
            <person name="Gao J.L."/>
            <person name="Fan L.J."/>
            <person name="van de Weg E."/>
            <person name="Wang J.Y."/>
            <person name="Gao Z.S."/>
        </authorList>
    </citation>
    <scope>NUCLEOTIDE SEQUENCE [LARGE SCALE GENOMIC DNA]</scope>
    <source>
        <tissue evidence="2">Leaves</tissue>
    </source>
</reference>
<dbReference type="GO" id="GO:0042797">
    <property type="term" value="P:tRNA transcription by RNA polymerase III"/>
    <property type="evidence" value="ECO:0007669"/>
    <property type="project" value="TreeGrafter"/>
</dbReference>
<feature type="region of interest" description="Disordered" evidence="1">
    <location>
        <begin position="841"/>
        <end position="898"/>
    </location>
</feature>